<dbReference type="Gene3D" id="3.40.50.300">
    <property type="entry name" value="P-loop containing nucleotide triphosphate hydrolases"/>
    <property type="match status" value="1"/>
</dbReference>
<name>L9W657_9EURY</name>
<dbReference type="AlphaFoldDB" id="L9W657"/>
<dbReference type="CDD" id="cd01127">
    <property type="entry name" value="TrwB_TraG_TraD_VirD4"/>
    <property type="match status" value="1"/>
</dbReference>
<comment type="caution">
    <text evidence="7">The sequence shown here is derived from an EMBL/GenBank/DDBJ whole genome shotgun (WGS) entry which is preliminary data.</text>
</comment>
<evidence type="ECO:0000313" key="8">
    <source>
        <dbReference type="Proteomes" id="UP000011690"/>
    </source>
</evidence>
<dbReference type="InterPro" id="IPR002789">
    <property type="entry name" value="HerA_central"/>
</dbReference>
<dbReference type="InterPro" id="IPR027417">
    <property type="entry name" value="P-loop_NTPase"/>
</dbReference>
<sequence>MAVSDQREILVGETADREELHLPVVELLTGRGFVTGKSGSGKSNTASVIAEELLEAGFPLLIVDTDGEYYGLKEEYEMLHAGADEECDIQIGPEHAEQMASLALEENVPVILDVSGYLDSDVADELLRKIARQLFIKEKKLKKPFLLVVEEVHEYIPEGGGVGETGNLLIKISKRGRKHGLGILGISQRPADVKKDFITQANWLVWHRLTWDNDTKVVGRIIDTEYAELVSELNDGQAFVQTDWTEVDVRKVQFRRKRTFDAGATPGLDDFERPELKSVSDTLVGDLQDISERKQREEDRILELENELEKKEKRIETLEADLESARDVSSAAKQMADALMGPNTVQTQLPEDEQRRLHDEILELEAERDELEAELADRDERIETLEAKLASRTDAMERLREENEQLRERVANFETAQEAATEAASESATESESAIIQAGGDGLDFGYMSASETSEMDTEDRSPITTSTVHEEWFEGEWIDDRLERAAEQSQCTVATARNALAVLARDGALESAAIAEEVARSTVAVQGLLSELRTEGILDRPAERTYTLDDDVRSKLETMVSTE</sequence>
<evidence type="ECO:0000313" key="7">
    <source>
        <dbReference type="EMBL" id="ELY44761.1"/>
    </source>
</evidence>
<evidence type="ECO:0000259" key="6">
    <source>
        <dbReference type="Pfam" id="PF01935"/>
    </source>
</evidence>
<comment type="catalytic activity">
    <reaction evidence="3">
        <text>ATP + H2O = ADP + phosphate + H(+)</text>
        <dbReference type="Rhea" id="RHEA:13065"/>
        <dbReference type="ChEBI" id="CHEBI:15377"/>
        <dbReference type="ChEBI" id="CHEBI:15378"/>
        <dbReference type="ChEBI" id="CHEBI:30616"/>
        <dbReference type="ChEBI" id="CHEBI:43474"/>
        <dbReference type="ChEBI" id="CHEBI:456216"/>
        <dbReference type="EC" id="5.6.2.3"/>
    </reaction>
</comment>
<dbReference type="PATRIC" id="fig|1227500.6.peg.3205"/>
<comment type="catalytic activity">
    <reaction evidence="4">
        <text>ATP + H2O = ADP + phosphate + H(+)</text>
        <dbReference type="Rhea" id="RHEA:13065"/>
        <dbReference type="ChEBI" id="CHEBI:15377"/>
        <dbReference type="ChEBI" id="CHEBI:15378"/>
        <dbReference type="ChEBI" id="CHEBI:30616"/>
        <dbReference type="ChEBI" id="CHEBI:43474"/>
        <dbReference type="ChEBI" id="CHEBI:456216"/>
        <dbReference type="EC" id="5.6.2.4"/>
    </reaction>
</comment>
<dbReference type="Pfam" id="PF01935">
    <property type="entry name" value="DUF87"/>
    <property type="match status" value="1"/>
</dbReference>
<evidence type="ECO:0000256" key="1">
    <source>
        <dbReference type="ARBA" id="ARBA00007816"/>
    </source>
</evidence>
<dbReference type="PANTHER" id="PTHR42957">
    <property type="entry name" value="HELICASE MJ1565-RELATED"/>
    <property type="match status" value="1"/>
</dbReference>
<evidence type="ECO:0000256" key="3">
    <source>
        <dbReference type="ARBA" id="ARBA00048954"/>
    </source>
</evidence>
<evidence type="ECO:0000256" key="2">
    <source>
        <dbReference type="ARBA" id="ARBA00034617"/>
    </source>
</evidence>
<dbReference type="eggNOG" id="arCOG06224">
    <property type="taxonomic scope" value="Archaea"/>
</dbReference>
<evidence type="ECO:0000256" key="4">
    <source>
        <dbReference type="ARBA" id="ARBA00048988"/>
    </source>
</evidence>
<protein>
    <recommendedName>
        <fullName evidence="6">Helicase HerA central domain-containing protein</fullName>
    </recommendedName>
</protein>
<dbReference type="PANTHER" id="PTHR42957:SF1">
    <property type="entry name" value="HELICASE MJ1565-RELATED"/>
    <property type="match status" value="1"/>
</dbReference>
<dbReference type="Proteomes" id="UP000011690">
    <property type="component" value="Unassembled WGS sequence"/>
</dbReference>
<comment type="similarity">
    <text evidence="1">Belongs to the HerA family.</text>
</comment>
<dbReference type="InterPro" id="IPR008571">
    <property type="entry name" value="HerA-like"/>
</dbReference>
<proteinExistence type="inferred from homology"/>
<evidence type="ECO:0000256" key="5">
    <source>
        <dbReference type="SAM" id="MobiDB-lite"/>
    </source>
</evidence>
<keyword evidence="8" id="KW-1185">Reference proteome</keyword>
<gene>
    <name evidence="7" type="ORF">C494_15888</name>
</gene>
<accession>L9W657</accession>
<reference evidence="7 8" key="1">
    <citation type="journal article" date="2014" name="PLoS Genet.">
        <title>Phylogenetically driven sequencing of extremely halophilic archaea reveals strategies for static and dynamic osmo-response.</title>
        <authorList>
            <person name="Becker E.A."/>
            <person name="Seitzer P.M."/>
            <person name="Tritt A."/>
            <person name="Larsen D."/>
            <person name="Krusor M."/>
            <person name="Yao A.I."/>
            <person name="Wu D."/>
            <person name="Madern D."/>
            <person name="Eisen J.A."/>
            <person name="Darling A.E."/>
            <person name="Facciotti M.T."/>
        </authorList>
    </citation>
    <scope>NUCLEOTIDE SEQUENCE [LARGE SCALE GENOMIC DNA]</scope>
    <source>
        <strain evidence="7 8">JCM 10635</strain>
    </source>
</reference>
<dbReference type="GO" id="GO:0043139">
    <property type="term" value="F:5'-3' DNA helicase activity"/>
    <property type="evidence" value="ECO:0007669"/>
    <property type="project" value="UniProtKB-EC"/>
</dbReference>
<comment type="catalytic activity">
    <reaction evidence="2">
        <text>Couples ATP hydrolysis with the unwinding of duplex DNA by translocating in the 3'-5' direction.</text>
        <dbReference type="EC" id="5.6.2.4"/>
    </reaction>
</comment>
<feature type="region of interest" description="Disordered" evidence="5">
    <location>
        <begin position="415"/>
        <end position="434"/>
    </location>
</feature>
<organism evidence="7 8">
    <name type="scientific">Natronorubrum bangense JCM 10635</name>
    <dbReference type="NCBI Taxonomy" id="1227500"/>
    <lineage>
        <taxon>Archaea</taxon>
        <taxon>Methanobacteriati</taxon>
        <taxon>Methanobacteriota</taxon>
        <taxon>Stenosarchaea group</taxon>
        <taxon>Halobacteria</taxon>
        <taxon>Halobacteriales</taxon>
        <taxon>Natrialbaceae</taxon>
        <taxon>Natronorubrum</taxon>
    </lineage>
</organism>
<feature type="domain" description="Helicase HerA central" evidence="6">
    <location>
        <begin position="20"/>
        <end position="105"/>
    </location>
</feature>
<dbReference type="GO" id="GO:0043138">
    <property type="term" value="F:3'-5' DNA helicase activity"/>
    <property type="evidence" value="ECO:0007669"/>
    <property type="project" value="UniProtKB-EC"/>
</dbReference>
<dbReference type="Gene3D" id="1.10.287.1490">
    <property type="match status" value="1"/>
</dbReference>
<feature type="region of interest" description="Disordered" evidence="5">
    <location>
        <begin position="445"/>
        <end position="465"/>
    </location>
</feature>
<dbReference type="EMBL" id="AOHY01000050">
    <property type="protein sequence ID" value="ELY44761.1"/>
    <property type="molecule type" value="Genomic_DNA"/>
</dbReference>
<dbReference type="SUPFAM" id="SSF52540">
    <property type="entry name" value="P-loop containing nucleoside triphosphate hydrolases"/>
    <property type="match status" value="1"/>
</dbReference>
<dbReference type="STRING" id="1227500.C494_15888"/>